<sequence>MPVAQPIPEELVAPEEPLDPKQAVPVIETEAPENGSSPELSNSYLHPPGLDMDEEKHAFTLSDVVNEDDQTIEPWPVELAGVDINIAPDGTFIETSSGPAARELKRRYDQRFGVSLSVRSPYAITAFVNQHGKQMFRVGHRELSAPAASSAEVAAEVEDRLTQSKATQSKATQSKATQSKATQSKASTEVSQSPQRNKRRSRMSMHTLFPPNVFMTHRPSTTTSSTSSAPKKLRKARSIPDMASIGGEVNEHGELASGSTYVPTHTGRAHSQSVTAVDMPRFSQSSLVSPPPRNSDFFGDVMDWFTPASSSATSFSSQSFLSGTPSLVHTDSSDSRPIIAHPFGVGVSYETPLKRPPASYDPQYLPAPRHVRLMQSFESGLTARQDDPQVPIAESLTTTPEVDGHRPASAIRLMHTHRSVNEAPSRPSSTYEPPAEASMLSAYATSVFDVLQTYRGLPNLDKLADAQVATVKISLSTDLSAVPRDDPRFVIWGESASDLDYSFDGHSASRDSIASDSVSSKRRGSKVSRAKSPEASNRGSSSRSRILLAATIERWVAQLTSDLNYDDLLDFFLTYRSYISGVDLCHILISRFQWALQQPKNSQDESVRQVVRVRTFVAIRFWLVTFFTVDFIPNRELRLLVANWLNTLIHDPLLKQHPDSLGIVRRLAKVAKECKQEHVHTSKDSKERSKSISVPKSEKVKTHLLGQRFAEAVMKDDEDSDVDLDFLPDEAKVDDPDASGNDPANAHLAAGHVGAGLSLARPTSLPLSSFNILQRMDQPPGPASDVEATAAQLAISLPMHNSALSRAFVKTIGRLGRLKRVLHSRSSARNSISTCTDVSAFDMEPNTSRDLLNVNGGVERYLKGLEPSLSRASTSVTSGSMSPPHPVSFPRASIALQSVSSASLAHASAATASPASPPSSPLSSPPRIQSSLPQEPMTPTTPTAKRYPIRDSSLDPSPSASPSKPALSDSDDTSDDQEEESQSSFLPTPPPEDPDRLSFGVSQSIHRNMVDNVSLAPSFRPESIRSFASSTGSLGEVLDGEGSMKPMFSRMGAYEPFDIVSLDEFDMSDTSSEVHESEPGPSVPPGLRKQARKLPMRKDFEFLPRRSEISSMGIVSRASVVSGPSSNTSSASATGLGGNIQQWQMNALLDSLSVDGEDGDVDAALKRLEGQINPQKMKEKRSKVDGWVKQIQARLAAGDYDDNEESRFPADSDEEDGEGEEGEERDGGEDEDDEKHESVSQHNVVLYPPGLENGDLEAGQENGENPHTPIPTPQALSVPGLSSSSSSSEVGSSTRSEGASRPAVEEAVPVEILRSRVSTILPPVPGPDLPVIPASRIAAQEALRVHQSFILSHRAHTLAEHFSMIDRDLFMGVKFEELMSPEEWLAAEEVNVYDWAQYLKDRATWKAEGRNAEKTTALAAVRARFNLMANFVVSEVVLTQPGQRALVVAKFIRIAWKSYQLSNFNTLVAILAALQGDKVAQAMRKSGWNKVGNFETRIYRDLKVFVSSANGFSVIRSAIESIVDAKPMENGSHSHSAAGSSGDGMSKGKGGAEARPSVPTACVPFIGVYLAQLNRLKRLPDLIDPTSPNETVGTNLATGDFDPPAHPEVFDALAPLPPGMRIEPLVNVHKQRKIAAVVKSLVAGQHIASRVQFGVDKKLFGRCLRLRALDPEMVQRAMGVYSD</sequence>
<dbReference type="PROSITE" id="PS50212">
    <property type="entry name" value="RASGEF_NTER"/>
    <property type="match status" value="1"/>
</dbReference>
<dbReference type="Gene3D" id="1.20.870.10">
    <property type="entry name" value="Son of sevenless (SoS) protein Chain: S domain 1"/>
    <property type="match status" value="1"/>
</dbReference>
<evidence type="ECO:0000259" key="5">
    <source>
        <dbReference type="PROSITE" id="PS50212"/>
    </source>
</evidence>
<feature type="compositionally biased region" description="Low complexity" evidence="3">
    <location>
        <begin position="1531"/>
        <end position="1540"/>
    </location>
</feature>
<evidence type="ECO:0000256" key="2">
    <source>
        <dbReference type="PROSITE-ProRule" id="PRU00168"/>
    </source>
</evidence>
<gene>
    <name evidence="6" type="ORF">DFP72DRAFT_512537</name>
</gene>
<feature type="region of interest" description="Disordered" evidence="3">
    <location>
        <begin position="1195"/>
        <end position="1304"/>
    </location>
</feature>
<feature type="region of interest" description="Disordered" evidence="3">
    <location>
        <begin position="507"/>
        <end position="539"/>
    </location>
</feature>
<dbReference type="CDD" id="cd06224">
    <property type="entry name" value="REM"/>
    <property type="match status" value="1"/>
</dbReference>
<dbReference type="SUPFAM" id="SSF48366">
    <property type="entry name" value="Ras GEF"/>
    <property type="match status" value="1"/>
</dbReference>
<keyword evidence="1 2" id="KW-0344">Guanine-nucleotide releasing factor</keyword>
<feature type="region of interest" description="Disordered" evidence="3">
    <location>
        <begin position="1068"/>
        <end position="1091"/>
    </location>
</feature>
<evidence type="ECO:0000256" key="3">
    <source>
        <dbReference type="SAM" id="MobiDB-lite"/>
    </source>
</evidence>
<protein>
    <recommendedName>
        <fullName evidence="8">Ras GEF</fullName>
    </recommendedName>
</protein>
<feature type="compositionally biased region" description="Acidic residues" evidence="3">
    <location>
        <begin position="969"/>
        <end position="981"/>
    </location>
</feature>
<name>A0A8H6HR73_9AGAR</name>
<dbReference type="PANTHER" id="PTHR23113">
    <property type="entry name" value="GUANINE NUCLEOTIDE EXCHANGE FACTOR"/>
    <property type="match status" value="1"/>
</dbReference>
<evidence type="ECO:0000256" key="1">
    <source>
        <dbReference type="ARBA" id="ARBA00022658"/>
    </source>
</evidence>
<feature type="compositionally biased region" description="Basic residues" evidence="3">
    <location>
        <begin position="520"/>
        <end position="529"/>
    </location>
</feature>
<dbReference type="InterPro" id="IPR000651">
    <property type="entry name" value="Ras-like_Gua-exchang_fac_N"/>
</dbReference>
<feature type="region of interest" description="Disordered" evidence="3">
    <location>
        <begin position="909"/>
        <end position="999"/>
    </location>
</feature>
<reference evidence="6 7" key="1">
    <citation type="submission" date="2020-07" db="EMBL/GenBank/DDBJ databases">
        <title>Comparative genomics of pyrophilous fungi reveals a link between fire events and developmental genes.</title>
        <authorList>
            <consortium name="DOE Joint Genome Institute"/>
            <person name="Steindorff A.S."/>
            <person name="Carver A."/>
            <person name="Calhoun S."/>
            <person name="Stillman K."/>
            <person name="Liu H."/>
            <person name="Lipzen A."/>
            <person name="Pangilinan J."/>
            <person name="Labutti K."/>
            <person name="Bruns T.D."/>
            <person name="Grigoriev I.V."/>
        </authorList>
    </citation>
    <scope>NUCLEOTIDE SEQUENCE [LARGE SCALE GENOMIC DNA]</scope>
    <source>
        <strain evidence="6 7">CBS 144469</strain>
    </source>
</reference>
<dbReference type="EMBL" id="JACGCI010000057">
    <property type="protein sequence ID" value="KAF6750316.1"/>
    <property type="molecule type" value="Genomic_DNA"/>
</dbReference>
<feature type="compositionally biased region" description="Pro residues" evidence="3">
    <location>
        <begin position="915"/>
        <end position="924"/>
    </location>
</feature>
<evidence type="ECO:0000313" key="6">
    <source>
        <dbReference type="EMBL" id="KAF6750316.1"/>
    </source>
</evidence>
<feature type="region of interest" description="Disordered" evidence="3">
    <location>
        <begin position="150"/>
        <end position="236"/>
    </location>
</feature>
<dbReference type="GO" id="GO:0007265">
    <property type="term" value="P:Ras protein signal transduction"/>
    <property type="evidence" value="ECO:0007669"/>
    <property type="project" value="TreeGrafter"/>
</dbReference>
<dbReference type="Gene3D" id="1.10.840.10">
    <property type="entry name" value="Ras guanine-nucleotide exchange factors catalytic domain"/>
    <property type="match status" value="1"/>
</dbReference>
<evidence type="ECO:0000259" key="4">
    <source>
        <dbReference type="PROSITE" id="PS50009"/>
    </source>
</evidence>
<dbReference type="GO" id="GO:0005886">
    <property type="term" value="C:plasma membrane"/>
    <property type="evidence" value="ECO:0007669"/>
    <property type="project" value="TreeGrafter"/>
</dbReference>
<comment type="caution">
    <text evidence="6">The sequence shown here is derived from an EMBL/GenBank/DDBJ whole genome shotgun (WGS) entry which is preliminary data.</text>
</comment>
<keyword evidence="7" id="KW-1185">Reference proteome</keyword>
<dbReference type="GO" id="GO:0005085">
    <property type="term" value="F:guanyl-nucleotide exchange factor activity"/>
    <property type="evidence" value="ECO:0007669"/>
    <property type="project" value="UniProtKB-KW"/>
</dbReference>
<feature type="compositionally biased region" description="Polar residues" evidence="3">
    <location>
        <begin position="34"/>
        <end position="44"/>
    </location>
</feature>
<dbReference type="InterPro" id="IPR008937">
    <property type="entry name" value="Ras-like_GEF"/>
</dbReference>
<dbReference type="InterPro" id="IPR023578">
    <property type="entry name" value="Ras_GEF_dom_sf"/>
</dbReference>
<dbReference type="OrthoDB" id="10254377at2759"/>
<evidence type="ECO:0000313" key="7">
    <source>
        <dbReference type="Proteomes" id="UP000521943"/>
    </source>
</evidence>
<feature type="compositionally biased region" description="Polar residues" evidence="3">
    <location>
        <begin position="163"/>
        <end position="195"/>
    </location>
</feature>
<dbReference type="InterPro" id="IPR036964">
    <property type="entry name" value="RASGEF_cat_dom_sf"/>
</dbReference>
<accession>A0A8H6HR73</accession>
<proteinExistence type="predicted"/>
<dbReference type="SMART" id="SM00229">
    <property type="entry name" value="RasGEFN"/>
    <property type="match status" value="1"/>
</dbReference>
<dbReference type="Pfam" id="PF00618">
    <property type="entry name" value="RasGEF_N"/>
    <property type="match status" value="1"/>
</dbReference>
<feature type="compositionally biased region" description="Gly residues" evidence="3">
    <location>
        <begin position="1541"/>
        <end position="1551"/>
    </location>
</feature>
<feature type="region of interest" description="Disordered" evidence="3">
    <location>
        <begin position="1528"/>
        <end position="1553"/>
    </location>
</feature>
<feature type="region of interest" description="Disordered" evidence="3">
    <location>
        <begin position="728"/>
        <end position="747"/>
    </location>
</feature>
<dbReference type="InterPro" id="IPR001895">
    <property type="entry name" value="RASGEF_cat_dom"/>
</dbReference>
<dbReference type="SMART" id="SM00147">
    <property type="entry name" value="RasGEF"/>
    <property type="match status" value="1"/>
</dbReference>
<feature type="domain" description="Ras-GEF" evidence="4">
    <location>
        <begin position="1354"/>
        <end position="1678"/>
    </location>
</feature>
<feature type="compositionally biased region" description="Low complexity" evidence="3">
    <location>
        <begin position="954"/>
        <end position="968"/>
    </location>
</feature>
<feature type="region of interest" description="Disordered" evidence="3">
    <location>
        <begin position="675"/>
        <end position="697"/>
    </location>
</feature>
<organism evidence="6 7">
    <name type="scientific">Ephemerocybe angulata</name>
    <dbReference type="NCBI Taxonomy" id="980116"/>
    <lineage>
        <taxon>Eukaryota</taxon>
        <taxon>Fungi</taxon>
        <taxon>Dikarya</taxon>
        <taxon>Basidiomycota</taxon>
        <taxon>Agaricomycotina</taxon>
        <taxon>Agaricomycetes</taxon>
        <taxon>Agaricomycetidae</taxon>
        <taxon>Agaricales</taxon>
        <taxon>Agaricineae</taxon>
        <taxon>Psathyrellaceae</taxon>
        <taxon>Ephemerocybe</taxon>
    </lineage>
</organism>
<feature type="domain" description="N-terminal Ras-GEF" evidence="5">
    <location>
        <begin position="543"/>
        <end position="668"/>
    </location>
</feature>
<dbReference type="Pfam" id="PF00617">
    <property type="entry name" value="RasGEF"/>
    <property type="match status" value="1"/>
</dbReference>
<feature type="compositionally biased region" description="Acidic residues" evidence="3">
    <location>
        <begin position="1211"/>
        <end position="1234"/>
    </location>
</feature>
<feature type="region of interest" description="Disordered" evidence="3">
    <location>
        <begin position="1"/>
        <end position="52"/>
    </location>
</feature>
<feature type="compositionally biased region" description="Low complexity" evidence="3">
    <location>
        <begin position="1276"/>
        <end position="1297"/>
    </location>
</feature>
<dbReference type="Proteomes" id="UP000521943">
    <property type="component" value="Unassembled WGS sequence"/>
</dbReference>
<dbReference type="PROSITE" id="PS50009">
    <property type="entry name" value="RASGEF_CAT"/>
    <property type="match status" value="1"/>
</dbReference>
<dbReference type="PANTHER" id="PTHR23113:SF363">
    <property type="entry name" value="PROTEIN SON OF SEVENLESS"/>
    <property type="match status" value="1"/>
</dbReference>
<evidence type="ECO:0008006" key="8">
    <source>
        <dbReference type="Google" id="ProtNLM"/>
    </source>
</evidence>